<proteinExistence type="inferred from homology"/>
<evidence type="ECO:0000256" key="6">
    <source>
        <dbReference type="ARBA" id="ARBA00023065"/>
    </source>
</evidence>
<feature type="compositionally biased region" description="Basic residues" evidence="8">
    <location>
        <begin position="439"/>
        <end position="458"/>
    </location>
</feature>
<dbReference type="FunFam" id="1.20.1420.30:FF:000011">
    <property type="entry name" value="Vacuolar calcium ion transporter"/>
    <property type="match status" value="1"/>
</dbReference>
<dbReference type="Proteomes" id="UP000799423">
    <property type="component" value="Unassembled WGS sequence"/>
</dbReference>
<dbReference type="AlphaFoldDB" id="A0A6A7AUM1"/>
<dbReference type="PANTHER" id="PTHR31503:SF18">
    <property type="entry name" value="CA(2+)_H(+) EXCHANGER, PUTATIVE (EUROFUNG)-RELATED"/>
    <property type="match status" value="1"/>
</dbReference>
<comment type="similarity">
    <text evidence="2">Belongs to the Ca(2+):cation antiporter (CaCA) (TC 2.A.19) family.</text>
</comment>
<feature type="transmembrane region" description="Helical" evidence="9">
    <location>
        <begin position="581"/>
        <end position="601"/>
    </location>
</feature>
<feature type="transmembrane region" description="Helical" evidence="9">
    <location>
        <begin position="168"/>
        <end position="190"/>
    </location>
</feature>
<feature type="transmembrane region" description="Helical" evidence="9">
    <location>
        <begin position="646"/>
        <end position="671"/>
    </location>
</feature>
<feature type="domain" description="Sodium/calcium exchanger membrane region" evidence="10">
    <location>
        <begin position="582"/>
        <end position="725"/>
    </location>
</feature>
<dbReference type="FunFam" id="1.20.1420.30:FF:000016">
    <property type="entry name" value="Membrane bound cation transporter"/>
    <property type="match status" value="1"/>
</dbReference>
<feature type="transmembrane region" description="Helical" evidence="9">
    <location>
        <begin position="239"/>
        <end position="258"/>
    </location>
</feature>
<evidence type="ECO:0000259" key="10">
    <source>
        <dbReference type="Pfam" id="PF01699"/>
    </source>
</evidence>
<organism evidence="11 12">
    <name type="scientific">Plenodomus tracheiphilus IPT5</name>
    <dbReference type="NCBI Taxonomy" id="1408161"/>
    <lineage>
        <taxon>Eukaryota</taxon>
        <taxon>Fungi</taxon>
        <taxon>Dikarya</taxon>
        <taxon>Ascomycota</taxon>
        <taxon>Pezizomycotina</taxon>
        <taxon>Dothideomycetes</taxon>
        <taxon>Pleosporomycetidae</taxon>
        <taxon>Pleosporales</taxon>
        <taxon>Pleosporineae</taxon>
        <taxon>Leptosphaeriaceae</taxon>
        <taxon>Plenodomus</taxon>
    </lineage>
</organism>
<evidence type="ECO:0000256" key="1">
    <source>
        <dbReference type="ARBA" id="ARBA00004127"/>
    </source>
</evidence>
<feature type="domain" description="Sodium/calcium exchanger membrane region" evidence="10">
    <location>
        <begin position="136"/>
        <end position="291"/>
    </location>
</feature>
<evidence type="ECO:0000256" key="8">
    <source>
        <dbReference type="SAM" id="MobiDB-lite"/>
    </source>
</evidence>
<evidence type="ECO:0000313" key="11">
    <source>
        <dbReference type="EMBL" id="KAF2845825.1"/>
    </source>
</evidence>
<protein>
    <submittedName>
        <fullName evidence="11">Calcium/proton exchanger</fullName>
    </submittedName>
</protein>
<dbReference type="InterPro" id="IPR044880">
    <property type="entry name" value="NCX_ion-bd_dom_sf"/>
</dbReference>
<dbReference type="GO" id="GO:0006874">
    <property type="term" value="P:intracellular calcium ion homeostasis"/>
    <property type="evidence" value="ECO:0007669"/>
    <property type="project" value="TreeGrafter"/>
</dbReference>
<feature type="transmembrane region" description="Helical" evidence="9">
    <location>
        <begin position="136"/>
        <end position="156"/>
    </location>
</feature>
<keyword evidence="6" id="KW-0406">Ion transport</keyword>
<dbReference type="Gene3D" id="1.20.1420.30">
    <property type="entry name" value="NCX, central ion-binding region"/>
    <property type="match status" value="2"/>
</dbReference>
<evidence type="ECO:0000256" key="2">
    <source>
        <dbReference type="ARBA" id="ARBA00008170"/>
    </source>
</evidence>
<dbReference type="PANTHER" id="PTHR31503">
    <property type="entry name" value="VACUOLAR CALCIUM ION TRANSPORTER"/>
    <property type="match status" value="1"/>
</dbReference>
<feature type="region of interest" description="Disordered" evidence="8">
    <location>
        <begin position="317"/>
        <end position="399"/>
    </location>
</feature>
<evidence type="ECO:0000256" key="5">
    <source>
        <dbReference type="ARBA" id="ARBA00022989"/>
    </source>
</evidence>
<feature type="transmembrane region" description="Helical" evidence="9">
    <location>
        <begin position="613"/>
        <end position="634"/>
    </location>
</feature>
<dbReference type="GO" id="GO:0012505">
    <property type="term" value="C:endomembrane system"/>
    <property type="evidence" value="ECO:0007669"/>
    <property type="project" value="UniProtKB-SubCell"/>
</dbReference>
<dbReference type="OrthoDB" id="1699231at2759"/>
<keyword evidence="7 9" id="KW-0472">Membrane</keyword>
<feature type="compositionally biased region" description="Basic residues" evidence="8">
    <location>
        <begin position="345"/>
        <end position="360"/>
    </location>
</feature>
<feature type="transmembrane region" description="Helical" evidence="9">
    <location>
        <begin position="109"/>
        <end position="130"/>
    </location>
</feature>
<evidence type="ECO:0000256" key="3">
    <source>
        <dbReference type="ARBA" id="ARBA00022448"/>
    </source>
</evidence>
<dbReference type="Pfam" id="PF01699">
    <property type="entry name" value="Na_Ca_ex"/>
    <property type="match status" value="2"/>
</dbReference>
<comment type="subcellular location">
    <subcellularLocation>
        <location evidence="1">Endomembrane system</location>
        <topology evidence="1">Multi-pass membrane protein</topology>
    </subcellularLocation>
</comment>
<sequence>MGEPDDPSLPSVKSKAAIALGLGRNKDTQPVLPTHNPHTAHSGANPRDLSEKSPANHDALHNTAVNNGVENTAAKGDASSAIGSEKLPLWSTTRIKNGSLRFLTHTKNALTHSWINLLLVFVPLGIAVKLAKLTPAIVFSMNAIAIIPLAGLLAHATEVVAARVGDTLGALLNVSFGNAVELILFIILLASDQIEVVQASLLGSILANLLLILGMAFLLGGLKYQEQVCNNTVTQMSGVMLALAVMSLLLPTAFHAAFNDNAIADHETLAVSRGTSVILLLVYGLYLLFQLKSHRYLYASTPQHIIDEESHPGVLAGAFDSSSSDSSSDSSSSDTDGSTNSSKGTMKKAKRMVKRLRRKSSASSKEDGALSATTSPFAEHHTSPFETERNGSVATATGGVRLNSRRHSFDVMSGDEADTSQYAPVVRDFEAASYTSQSKVKKEKRKHKREKKKDRRNRNHEAIVEGKVLEPVSHVTFVEPAPSNTVTPVTSRYRPGLPSLLSNNVFSNPQNSAPTGPAPNIRMAAPRAAPLRRAKSMPDHLRRENTLASTVNRPAVSPQAAMALTTENDEDEEAPEMSIKAAIFMLLISTGLVAICADFMSDAIEPMVETSSISQAFIGLIILPIVGNAAEHVTAVTVAMKNKMDLSIGIAVGSSIQIALFITPVIVILGWCMGKEMTLYFNIFETVALFVTVLICNFLVLDGRSNYLEGSLLIAAYIIIALAAFFYPDGCEASAIGGNEQRCSGTPDVARVAQAMVKRMLSM</sequence>
<keyword evidence="5 9" id="KW-1133">Transmembrane helix</keyword>
<dbReference type="EMBL" id="MU006341">
    <property type="protein sequence ID" value="KAF2845825.1"/>
    <property type="molecule type" value="Genomic_DNA"/>
</dbReference>
<feature type="transmembrane region" description="Helical" evidence="9">
    <location>
        <begin position="707"/>
        <end position="727"/>
    </location>
</feature>
<feature type="transmembrane region" description="Helical" evidence="9">
    <location>
        <begin position="677"/>
        <end position="700"/>
    </location>
</feature>
<evidence type="ECO:0000256" key="7">
    <source>
        <dbReference type="ARBA" id="ARBA00023136"/>
    </source>
</evidence>
<feature type="compositionally biased region" description="Low complexity" evidence="8">
    <location>
        <begin position="320"/>
        <end position="342"/>
    </location>
</feature>
<keyword evidence="12" id="KW-1185">Reference proteome</keyword>
<keyword evidence="4 9" id="KW-0812">Transmembrane</keyword>
<gene>
    <name evidence="11" type="ORF">T440DRAFT_433779</name>
</gene>
<feature type="compositionally biased region" description="Basic and acidic residues" evidence="8">
    <location>
        <begin position="48"/>
        <end position="59"/>
    </location>
</feature>
<feature type="transmembrane region" description="Helical" evidence="9">
    <location>
        <begin position="270"/>
        <end position="289"/>
    </location>
</feature>
<name>A0A6A7AUM1_9PLEO</name>
<feature type="transmembrane region" description="Helical" evidence="9">
    <location>
        <begin position="196"/>
        <end position="219"/>
    </location>
</feature>
<dbReference type="InterPro" id="IPR004713">
    <property type="entry name" value="CaH_exchang"/>
</dbReference>
<evidence type="ECO:0000256" key="9">
    <source>
        <dbReference type="SAM" id="Phobius"/>
    </source>
</evidence>
<dbReference type="GO" id="GO:0015369">
    <property type="term" value="F:calcium:proton antiporter activity"/>
    <property type="evidence" value="ECO:0007669"/>
    <property type="project" value="TreeGrafter"/>
</dbReference>
<dbReference type="GO" id="GO:0000329">
    <property type="term" value="C:fungal-type vacuole membrane"/>
    <property type="evidence" value="ECO:0007669"/>
    <property type="project" value="TreeGrafter"/>
</dbReference>
<accession>A0A6A7AUM1</accession>
<feature type="region of interest" description="Disordered" evidence="8">
    <location>
        <begin position="433"/>
        <end position="459"/>
    </location>
</feature>
<reference evidence="11" key="1">
    <citation type="submission" date="2020-01" db="EMBL/GenBank/DDBJ databases">
        <authorList>
            <consortium name="DOE Joint Genome Institute"/>
            <person name="Haridas S."/>
            <person name="Albert R."/>
            <person name="Binder M."/>
            <person name="Bloem J."/>
            <person name="Labutti K."/>
            <person name="Salamov A."/>
            <person name="Andreopoulos B."/>
            <person name="Baker S.E."/>
            <person name="Barry K."/>
            <person name="Bills G."/>
            <person name="Bluhm B.H."/>
            <person name="Cannon C."/>
            <person name="Castanera R."/>
            <person name="Culley D.E."/>
            <person name="Daum C."/>
            <person name="Ezra D."/>
            <person name="Gonzalez J.B."/>
            <person name="Henrissat B."/>
            <person name="Kuo A."/>
            <person name="Liang C."/>
            <person name="Lipzen A."/>
            <person name="Lutzoni F."/>
            <person name="Magnuson J."/>
            <person name="Mondo S."/>
            <person name="Nolan M."/>
            <person name="Ohm R."/>
            <person name="Pangilinan J."/>
            <person name="Park H.-J."/>
            <person name="Ramirez L."/>
            <person name="Alfaro M."/>
            <person name="Sun H."/>
            <person name="Tritt A."/>
            <person name="Yoshinaga Y."/>
            <person name="Zwiers L.-H."/>
            <person name="Turgeon B.G."/>
            <person name="Goodwin S.B."/>
            <person name="Spatafora J.W."/>
            <person name="Crous P.W."/>
            <person name="Grigoriev I.V."/>
        </authorList>
    </citation>
    <scope>NUCLEOTIDE SEQUENCE</scope>
    <source>
        <strain evidence="11">IPT5</strain>
    </source>
</reference>
<evidence type="ECO:0000313" key="12">
    <source>
        <dbReference type="Proteomes" id="UP000799423"/>
    </source>
</evidence>
<keyword evidence="3" id="KW-0813">Transport</keyword>
<evidence type="ECO:0000256" key="4">
    <source>
        <dbReference type="ARBA" id="ARBA00022692"/>
    </source>
</evidence>
<feature type="region of interest" description="Disordered" evidence="8">
    <location>
        <begin position="1"/>
        <end position="59"/>
    </location>
</feature>
<dbReference type="InterPro" id="IPR004837">
    <property type="entry name" value="NaCa_Exmemb"/>
</dbReference>
<feature type="compositionally biased region" description="Basic and acidic residues" evidence="8">
    <location>
        <begin position="378"/>
        <end position="389"/>
    </location>
</feature>